<dbReference type="GO" id="GO:0042777">
    <property type="term" value="P:proton motive force-driven plasma membrane ATP synthesis"/>
    <property type="evidence" value="ECO:0007669"/>
    <property type="project" value="TreeGrafter"/>
</dbReference>
<dbReference type="InterPro" id="IPR035908">
    <property type="entry name" value="F0_ATP_A_sf"/>
</dbReference>
<protein>
    <recommendedName>
        <fullName evidence="11">ATP synthase subunit a</fullName>
    </recommendedName>
    <alternativeName>
        <fullName evidence="11">ATP synthase F0 sector subunit a</fullName>
    </alternativeName>
    <alternativeName>
        <fullName evidence="11">F-ATPase subunit 6</fullName>
    </alternativeName>
</protein>
<reference evidence="13" key="1">
    <citation type="submission" date="2017-09" db="EMBL/GenBank/DDBJ databases">
        <title>Depth-based differentiation of microbial function through sediment-hosted aquifers and enrichment of novel symbionts in the deep terrestrial subsurface.</title>
        <authorList>
            <person name="Probst A.J."/>
            <person name="Ladd B."/>
            <person name="Jarett J.K."/>
            <person name="Geller-Mcgrath D.E."/>
            <person name="Sieber C.M.K."/>
            <person name="Emerson J.B."/>
            <person name="Anantharaman K."/>
            <person name="Thomas B.C."/>
            <person name="Malmstrom R."/>
            <person name="Stieglmeier M."/>
            <person name="Klingl A."/>
            <person name="Woyke T."/>
            <person name="Ryan C.M."/>
            <person name="Banfield J.F."/>
        </authorList>
    </citation>
    <scope>NUCLEOTIDE SEQUENCE [LARGE SCALE GENOMIC DNA]</scope>
</reference>
<evidence type="ECO:0000256" key="2">
    <source>
        <dbReference type="ARBA" id="ARBA00006810"/>
    </source>
</evidence>
<keyword evidence="7 11" id="KW-1133">Transmembrane helix</keyword>
<dbReference type="HAMAP" id="MF_01393">
    <property type="entry name" value="ATP_synth_a_bact"/>
    <property type="match status" value="1"/>
</dbReference>
<dbReference type="AlphaFoldDB" id="A0A2M7XIH6"/>
<evidence type="ECO:0000256" key="1">
    <source>
        <dbReference type="ARBA" id="ARBA00004141"/>
    </source>
</evidence>
<keyword evidence="11" id="KW-1003">Cell membrane</keyword>
<evidence type="ECO:0000256" key="8">
    <source>
        <dbReference type="ARBA" id="ARBA00023065"/>
    </source>
</evidence>
<proteinExistence type="inferred from homology"/>
<dbReference type="Pfam" id="PF00119">
    <property type="entry name" value="ATP-synt_A"/>
    <property type="match status" value="1"/>
</dbReference>
<evidence type="ECO:0000256" key="5">
    <source>
        <dbReference type="ARBA" id="ARBA00022692"/>
    </source>
</evidence>
<dbReference type="PROSITE" id="PS00449">
    <property type="entry name" value="ATPASE_A"/>
    <property type="match status" value="1"/>
</dbReference>
<feature type="transmembrane region" description="Helical" evidence="11">
    <location>
        <begin position="130"/>
        <end position="153"/>
    </location>
</feature>
<dbReference type="InterPro" id="IPR000568">
    <property type="entry name" value="ATP_synth_F0_asu"/>
</dbReference>
<comment type="caution">
    <text evidence="12">The sequence shown here is derived from an EMBL/GenBank/DDBJ whole genome shotgun (WGS) entry which is preliminary data.</text>
</comment>
<comment type="function">
    <text evidence="11">Key component of the proton channel; it plays a direct role in the translocation of protons across the membrane.</text>
</comment>
<keyword evidence="5 11" id="KW-0812">Transmembrane</keyword>
<dbReference type="SUPFAM" id="SSF81336">
    <property type="entry name" value="F1F0 ATP synthase subunit A"/>
    <property type="match status" value="1"/>
</dbReference>
<dbReference type="PRINTS" id="PR00123">
    <property type="entry name" value="ATPASEA"/>
</dbReference>
<keyword evidence="6 11" id="KW-0375">Hydrogen ion transport</keyword>
<evidence type="ECO:0000313" key="12">
    <source>
        <dbReference type="EMBL" id="PJA47796.1"/>
    </source>
</evidence>
<name>A0A2M7XIH6_9BACT</name>
<comment type="similarity">
    <text evidence="2 11">Belongs to the ATPase A chain family.</text>
</comment>
<evidence type="ECO:0000256" key="6">
    <source>
        <dbReference type="ARBA" id="ARBA00022781"/>
    </source>
</evidence>
<evidence type="ECO:0000256" key="10">
    <source>
        <dbReference type="ARBA" id="ARBA00023310"/>
    </source>
</evidence>
<sequence>MTPISIAAEPLFQIGNFPVTNSILTAWIVIAIFLIGGLLIRSKANLQPKGIIAFFDWLIESALREVEKIVGDRERAKRFFPICGSLFFFILISNWMGLLPGVGSIGINALHAGKIELIPLFRPATSDLNFTLAIAAFSVLATHFFGILAIGFITHVSKFLNIRGIILAFRQGPMQVIVSIVEFFVGLIESVGEVAKMVSLALRLFGNIFAGEVLLTVMYSLVSFFAPLPFIFLELLVGAIQATVFAILVLVFLKSSTEGHAENEHGELKSEN</sequence>
<keyword evidence="8 11" id="KW-0406">Ion transport</keyword>
<feature type="transmembrane region" description="Helical" evidence="11">
    <location>
        <begin position="20"/>
        <end position="40"/>
    </location>
</feature>
<gene>
    <name evidence="11" type="primary">atpB</name>
    <name evidence="12" type="ORF">CO172_00030</name>
</gene>
<dbReference type="CDD" id="cd00310">
    <property type="entry name" value="ATP-synt_Fo_a_6"/>
    <property type="match status" value="1"/>
</dbReference>
<evidence type="ECO:0000313" key="13">
    <source>
        <dbReference type="Proteomes" id="UP000229749"/>
    </source>
</evidence>
<dbReference type="PANTHER" id="PTHR42823">
    <property type="entry name" value="ATP SYNTHASE SUBUNIT A, CHLOROPLASTIC"/>
    <property type="match status" value="1"/>
</dbReference>
<dbReference type="EMBL" id="PFWS01000001">
    <property type="protein sequence ID" value="PJA47796.1"/>
    <property type="molecule type" value="Genomic_DNA"/>
</dbReference>
<dbReference type="PANTHER" id="PTHR42823:SF3">
    <property type="entry name" value="ATP SYNTHASE SUBUNIT A, CHLOROPLASTIC"/>
    <property type="match status" value="1"/>
</dbReference>
<evidence type="ECO:0000256" key="11">
    <source>
        <dbReference type="HAMAP-Rule" id="MF_01393"/>
    </source>
</evidence>
<evidence type="ECO:0000256" key="9">
    <source>
        <dbReference type="ARBA" id="ARBA00023136"/>
    </source>
</evidence>
<dbReference type="Proteomes" id="UP000229749">
    <property type="component" value="Unassembled WGS sequence"/>
</dbReference>
<keyword evidence="3 11" id="KW-0813">Transport</keyword>
<accession>A0A2M7XIH6</accession>
<dbReference type="InterPro" id="IPR023011">
    <property type="entry name" value="ATP_synth_F0_asu_AS"/>
</dbReference>
<evidence type="ECO:0000256" key="3">
    <source>
        <dbReference type="ARBA" id="ARBA00022448"/>
    </source>
</evidence>
<keyword evidence="4 11" id="KW-0138">CF(0)</keyword>
<dbReference type="GO" id="GO:0046933">
    <property type="term" value="F:proton-transporting ATP synthase activity, rotational mechanism"/>
    <property type="evidence" value="ECO:0007669"/>
    <property type="project" value="UniProtKB-UniRule"/>
</dbReference>
<feature type="transmembrane region" description="Helical" evidence="11">
    <location>
        <begin position="204"/>
        <end position="225"/>
    </location>
</feature>
<keyword evidence="10 11" id="KW-0066">ATP synthesis</keyword>
<feature type="transmembrane region" description="Helical" evidence="11">
    <location>
        <begin position="231"/>
        <end position="253"/>
    </location>
</feature>
<comment type="subcellular location">
    <subcellularLocation>
        <location evidence="11">Cell membrane</location>
        <topology evidence="11">Multi-pass membrane protein</topology>
    </subcellularLocation>
    <subcellularLocation>
        <location evidence="1">Membrane</location>
        <topology evidence="1">Multi-pass membrane protein</topology>
    </subcellularLocation>
</comment>
<dbReference type="Gene3D" id="1.20.120.220">
    <property type="entry name" value="ATP synthase, F0 complex, subunit A"/>
    <property type="match status" value="1"/>
</dbReference>
<dbReference type="GO" id="GO:0005886">
    <property type="term" value="C:plasma membrane"/>
    <property type="evidence" value="ECO:0007669"/>
    <property type="project" value="UniProtKB-SubCell"/>
</dbReference>
<keyword evidence="9 11" id="KW-0472">Membrane</keyword>
<evidence type="ECO:0000256" key="4">
    <source>
        <dbReference type="ARBA" id="ARBA00022547"/>
    </source>
</evidence>
<organism evidence="12 13">
    <name type="scientific">Candidatus Uhrbacteria bacterium CG_4_9_14_3_um_filter_36_7</name>
    <dbReference type="NCBI Taxonomy" id="1975033"/>
    <lineage>
        <taxon>Bacteria</taxon>
        <taxon>Candidatus Uhriibacteriota</taxon>
    </lineage>
</organism>
<dbReference type="GO" id="GO:0045259">
    <property type="term" value="C:proton-transporting ATP synthase complex"/>
    <property type="evidence" value="ECO:0007669"/>
    <property type="project" value="UniProtKB-KW"/>
</dbReference>
<dbReference type="InterPro" id="IPR045082">
    <property type="entry name" value="ATP_syn_F0_a_bact/chloroplast"/>
</dbReference>
<evidence type="ECO:0000256" key="7">
    <source>
        <dbReference type="ARBA" id="ARBA00022989"/>
    </source>
</evidence>
<feature type="transmembrane region" description="Helical" evidence="11">
    <location>
        <begin position="79"/>
        <end position="98"/>
    </location>
</feature>